<proteinExistence type="predicted"/>
<comment type="caution">
    <text evidence="3">The sequence shown here is derived from an EMBL/GenBank/DDBJ whole genome shotgun (WGS) entry which is preliminary data.</text>
</comment>
<organism evidence="3 4">
    <name type="scientific">Williamsia deligens</name>
    <dbReference type="NCBI Taxonomy" id="321325"/>
    <lineage>
        <taxon>Bacteria</taxon>
        <taxon>Bacillati</taxon>
        <taxon>Actinomycetota</taxon>
        <taxon>Actinomycetes</taxon>
        <taxon>Mycobacteriales</taxon>
        <taxon>Nocardiaceae</taxon>
        <taxon>Williamsia</taxon>
    </lineage>
</organism>
<gene>
    <name evidence="3" type="primary">tsaB</name>
    <name evidence="3" type="ORF">ACFQ04_13970</name>
</gene>
<dbReference type="RefSeq" id="WP_301283137.1">
    <property type="nucleotide sequence ID" value="NZ_BAAAMO010000002.1"/>
</dbReference>
<keyword evidence="3" id="KW-0012">Acyltransferase</keyword>
<dbReference type="SUPFAM" id="SSF53067">
    <property type="entry name" value="Actin-like ATPase domain"/>
    <property type="match status" value="2"/>
</dbReference>
<dbReference type="InterPro" id="IPR000905">
    <property type="entry name" value="Gcp-like_dom"/>
</dbReference>
<accession>A0ABW3G9U3</accession>
<dbReference type="PANTHER" id="PTHR11735">
    <property type="entry name" value="TRNA N6-ADENOSINE THREONYLCARBAMOYLTRANSFERASE"/>
    <property type="match status" value="1"/>
</dbReference>
<feature type="domain" description="Gcp-like" evidence="2">
    <location>
        <begin position="51"/>
        <end position="175"/>
    </location>
</feature>
<sequence>MAGFGVGRGRRLPWVTVLVLAIDTATPTLVVGVAVLDDDGLRVLVDRHVPTARGHAELLSSLVLDCLTEAGVARADLRAVVVGTGPGPFTGLRVGMASAVAFADALGIDVVGVCSLDAVVHGVPDAAHGDALVVTDARRREVYWARYVDTVRTDGPSVNAPSDIADRIDSPTTVLGSPDHAALLGLTARPDSAAPTVAGLVAAAAQQLRSGQHDPVVPLYLRRPDAVERARP</sequence>
<keyword evidence="1" id="KW-1133">Transmembrane helix</keyword>
<feature type="transmembrane region" description="Helical" evidence="1">
    <location>
        <begin position="12"/>
        <end position="36"/>
    </location>
</feature>
<evidence type="ECO:0000313" key="4">
    <source>
        <dbReference type="Proteomes" id="UP001597068"/>
    </source>
</evidence>
<dbReference type="NCBIfam" id="TIGR03725">
    <property type="entry name" value="T6A_YeaZ"/>
    <property type="match status" value="1"/>
</dbReference>
<keyword evidence="4" id="KW-1185">Reference proteome</keyword>
<dbReference type="InterPro" id="IPR022496">
    <property type="entry name" value="T6A_TsaB"/>
</dbReference>
<dbReference type="Gene3D" id="3.30.420.40">
    <property type="match status" value="2"/>
</dbReference>
<evidence type="ECO:0000256" key="1">
    <source>
        <dbReference type="SAM" id="Phobius"/>
    </source>
</evidence>
<dbReference type="Pfam" id="PF00814">
    <property type="entry name" value="TsaD"/>
    <property type="match status" value="1"/>
</dbReference>
<dbReference type="GO" id="GO:0061711">
    <property type="term" value="F:tRNA N(6)-L-threonylcarbamoyladenine synthase activity"/>
    <property type="evidence" value="ECO:0007669"/>
    <property type="project" value="UniProtKB-EC"/>
</dbReference>
<evidence type="ECO:0000259" key="2">
    <source>
        <dbReference type="Pfam" id="PF00814"/>
    </source>
</evidence>
<keyword evidence="1" id="KW-0472">Membrane</keyword>
<keyword evidence="3" id="KW-0808">Transferase</keyword>
<reference evidence="4" key="1">
    <citation type="journal article" date="2019" name="Int. J. Syst. Evol. Microbiol.">
        <title>The Global Catalogue of Microorganisms (GCM) 10K type strain sequencing project: providing services to taxonomists for standard genome sequencing and annotation.</title>
        <authorList>
            <consortium name="The Broad Institute Genomics Platform"/>
            <consortium name="The Broad Institute Genome Sequencing Center for Infectious Disease"/>
            <person name="Wu L."/>
            <person name="Ma J."/>
        </authorList>
    </citation>
    <scope>NUCLEOTIDE SEQUENCE [LARGE SCALE GENOMIC DNA]</scope>
    <source>
        <strain evidence="4">CCUG 50873</strain>
    </source>
</reference>
<dbReference type="EMBL" id="JBHTIL010000001">
    <property type="protein sequence ID" value="MFD0926843.1"/>
    <property type="molecule type" value="Genomic_DNA"/>
</dbReference>
<dbReference type="CDD" id="cd24032">
    <property type="entry name" value="ASKHA_NBD_TsaB"/>
    <property type="match status" value="1"/>
</dbReference>
<dbReference type="PANTHER" id="PTHR11735:SF11">
    <property type="entry name" value="TRNA THREONYLCARBAMOYLADENOSINE BIOSYNTHESIS PROTEIN TSAB"/>
    <property type="match status" value="1"/>
</dbReference>
<evidence type="ECO:0000313" key="3">
    <source>
        <dbReference type="EMBL" id="MFD0926843.1"/>
    </source>
</evidence>
<protein>
    <submittedName>
        <fullName evidence="3">tRNA (Adenosine(37)-N6)-threonylcarbamoyltransferase complex dimerization subunit type 1 TsaB</fullName>
        <ecNumber evidence="3">2.3.1.234</ecNumber>
    </submittedName>
</protein>
<name>A0ABW3G9U3_9NOCA</name>
<dbReference type="Proteomes" id="UP001597068">
    <property type="component" value="Unassembled WGS sequence"/>
</dbReference>
<dbReference type="InterPro" id="IPR043129">
    <property type="entry name" value="ATPase_NBD"/>
</dbReference>
<dbReference type="EC" id="2.3.1.234" evidence="3"/>
<keyword evidence="1" id="KW-0812">Transmembrane</keyword>